<reference evidence="1" key="1">
    <citation type="submission" date="2023-04" db="EMBL/GenBank/DDBJ databases">
        <title>Draft Genome sequencing of Naganishia species isolated from polar environments using Oxford Nanopore Technology.</title>
        <authorList>
            <person name="Leo P."/>
            <person name="Venkateswaran K."/>
        </authorList>
    </citation>
    <scope>NUCLEOTIDE SEQUENCE</scope>
    <source>
        <strain evidence="1">MNA-CCFEE 5262</strain>
    </source>
</reference>
<proteinExistence type="predicted"/>
<comment type="caution">
    <text evidence="1">The sequence shown here is derived from an EMBL/GenBank/DDBJ whole genome shotgun (WGS) entry which is preliminary data.</text>
</comment>
<name>A0ACC2WL83_9TREE</name>
<gene>
    <name evidence="1" type="ORF">QFC20_002556</name>
</gene>
<protein>
    <submittedName>
        <fullName evidence="1">Uncharacterized protein</fullName>
    </submittedName>
</protein>
<sequence>MKPHAPIGNPLSRIIVSFLLTCPTLIDYSYDSANSGFALALPATAADHRHGLPDLRVGLPAVERLAKRIVSGRGGDHEEEEEVPGHAGMNMDGGAPVVTKPDSTSSSSVPSSPTGSYEELYALEDPHDDKHPYMHTESSQDQSSEGPRKDEHGGNSHANQPDNANHGHVHHASSWVPLTEFNETDVLVKHGPAPLSFLYYDFVLNSSETLDFRRTGLSAYGNATTEMSSLQQDDFVAWQREQYTHGAGSLEESRVMGGDGRPHAGLMALHVISFSLAYFAVLPITLALRAAKLTSIAYGISKLVFGILVFLGWISGVWYKAATPDLYVGHKHNISGNLLLLATIAIGAIDLLAVGRRIYRFATNDEINIKAFIDIVLRGQGEKSKMMEEYGIVALANQMELDDLDEANLSSQMKPASHHQRHERGNSVIFTAPWANRADGEHLNSRSSNSSDTSTLRDSPVFSSPHEMDKPLQFPTRGMSATSSGSDHHFRPTFNVRHSQPCRCSACIEVEDDKAEGGMRWNGSIFFWYGLLTFGRYLGAFAEYGWAWNARPPHKRRSSLPSAEMIESFVIFFYGISNTWMERIGAAPGSPLTIKQVQHTSIAVMFWFGGLSGMGLESKVIRRLLASSAVRGKAGETVKGPKSYSFSFNPFPALVIGILGIAMSAHKQDYVFQVTIHALWGYCLAGFSLFRLLTYFFLWVSPPSDSVMPSRPPTEGLAAFCLACGGVLFFLSDEEITYAAMRHAYDDGFAFLCWTVALVCFIFTWILAIMAVKGWAVERKAQ</sequence>
<dbReference type="EMBL" id="JASBWS010000018">
    <property type="protein sequence ID" value="KAJ9111581.1"/>
    <property type="molecule type" value="Genomic_DNA"/>
</dbReference>
<organism evidence="1 2">
    <name type="scientific">Naganishia adeliensis</name>
    <dbReference type="NCBI Taxonomy" id="92952"/>
    <lineage>
        <taxon>Eukaryota</taxon>
        <taxon>Fungi</taxon>
        <taxon>Dikarya</taxon>
        <taxon>Basidiomycota</taxon>
        <taxon>Agaricomycotina</taxon>
        <taxon>Tremellomycetes</taxon>
        <taxon>Filobasidiales</taxon>
        <taxon>Filobasidiaceae</taxon>
        <taxon>Naganishia</taxon>
    </lineage>
</organism>
<evidence type="ECO:0000313" key="2">
    <source>
        <dbReference type="Proteomes" id="UP001230649"/>
    </source>
</evidence>
<dbReference type="Proteomes" id="UP001230649">
    <property type="component" value="Unassembled WGS sequence"/>
</dbReference>
<accession>A0ACC2WL83</accession>
<evidence type="ECO:0000313" key="1">
    <source>
        <dbReference type="EMBL" id="KAJ9111581.1"/>
    </source>
</evidence>
<keyword evidence="2" id="KW-1185">Reference proteome</keyword>